<feature type="region of interest" description="Disordered" evidence="2">
    <location>
        <begin position="1"/>
        <end position="27"/>
    </location>
</feature>
<comment type="caution">
    <text evidence="3">The sequence shown here is derived from an EMBL/GenBank/DDBJ whole genome shotgun (WGS) entry which is preliminary data.</text>
</comment>
<evidence type="ECO:0000313" key="3">
    <source>
        <dbReference type="EMBL" id="KAI7795026.1"/>
    </source>
</evidence>
<sequence>MLTNANSPPKFPNQQQPQQQQQQNPAQFMLGKGSLQIKKNAIIDDYKVTSQVLGLGINGRVLEIFHKRSGEKYALKLDAVE</sequence>
<dbReference type="EMBL" id="JAFHDT010000020">
    <property type="protein sequence ID" value="KAI7795026.1"/>
    <property type="molecule type" value="Genomic_DNA"/>
</dbReference>
<feature type="binding site" evidence="1">
    <location>
        <position position="76"/>
    </location>
    <ligand>
        <name>ATP</name>
        <dbReference type="ChEBI" id="CHEBI:30616"/>
    </ligand>
</feature>
<name>A0A9W7TE12_TRIRA</name>
<evidence type="ECO:0000313" key="4">
    <source>
        <dbReference type="Proteomes" id="UP001059041"/>
    </source>
</evidence>
<dbReference type="PROSITE" id="PS00107">
    <property type="entry name" value="PROTEIN_KINASE_ATP"/>
    <property type="match status" value="1"/>
</dbReference>
<organism evidence="3 4">
    <name type="scientific">Triplophysa rosa</name>
    <name type="common">Cave loach</name>
    <dbReference type="NCBI Taxonomy" id="992332"/>
    <lineage>
        <taxon>Eukaryota</taxon>
        <taxon>Metazoa</taxon>
        <taxon>Chordata</taxon>
        <taxon>Craniata</taxon>
        <taxon>Vertebrata</taxon>
        <taxon>Euteleostomi</taxon>
        <taxon>Actinopterygii</taxon>
        <taxon>Neopterygii</taxon>
        <taxon>Teleostei</taxon>
        <taxon>Ostariophysi</taxon>
        <taxon>Cypriniformes</taxon>
        <taxon>Nemacheilidae</taxon>
        <taxon>Triplophysa</taxon>
    </lineage>
</organism>
<keyword evidence="4" id="KW-1185">Reference proteome</keyword>
<protein>
    <submittedName>
        <fullName evidence="3">MAP kinase-activated protein kinase 2</fullName>
    </submittedName>
</protein>
<dbReference type="GO" id="GO:0005524">
    <property type="term" value="F:ATP binding"/>
    <property type="evidence" value="ECO:0007669"/>
    <property type="project" value="UniProtKB-UniRule"/>
</dbReference>
<keyword evidence="1" id="KW-0067">ATP-binding</keyword>
<dbReference type="GO" id="GO:0016301">
    <property type="term" value="F:kinase activity"/>
    <property type="evidence" value="ECO:0007669"/>
    <property type="project" value="UniProtKB-KW"/>
</dbReference>
<keyword evidence="3" id="KW-0418">Kinase</keyword>
<accession>A0A9W7TE12</accession>
<dbReference type="Gene3D" id="3.30.200.20">
    <property type="entry name" value="Phosphorylase Kinase, domain 1"/>
    <property type="match status" value="1"/>
</dbReference>
<dbReference type="InterPro" id="IPR017441">
    <property type="entry name" value="Protein_kinase_ATP_BS"/>
</dbReference>
<gene>
    <name evidence="3" type="ORF">IRJ41_006984</name>
</gene>
<keyword evidence="1" id="KW-0547">Nucleotide-binding</keyword>
<reference evidence="3" key="1">
    <citation type="submission" date="2021-02" db="EMBL/GenBank/DDBJ databases">
        <title>Comparative genomics reveals that relaxation of natural selection precedes convergent phenotypic evolution of cavefish.</title>
        <authorList>
            <person name="Peng Z."/>
        </authorList>
    </citation>
    <scope>NUCLEOTIDE SEQUENCE</scope>
    <source>
        <tissue evidence="3">Muscle</tissue>
    </source>
</reference>
<dbReference type="AlphaFoldDB" id="A0A9W7TE12"/>
<keyword evidence="3" id="KW-0808">Transferase</keyword>
<proteinExistence type="predicted"/>
<dbReference type="Proteomes" id="UP001059041">
    <property type="component" value="Linkage Group LG20"/>
</dbReference>
<evidence type="ECO:0000256" key="2">
    <source>
        <dbReference type="SAM" id="MobiDB-lite"/>
    </source>
</evidence>
<feature type="compositionally biased region" description="Low complexity" evidence="2">
    <location>
        <begin position="12"/>
        <end position="25"/>
    </location>
</feature>
<evidence type="ECO:0000256" key="1">
    <source>
        <dbReference type="PROSITE-ProRule" id="PRU10141"/>
    </source>
</evidence>